<keyword evidence="1" id="KW-1133">Transmembrane helix</keyword>
<name>A0A074J7R2_9RHOB</name>
<comment type="caution">
    <text evidence="2">The sequence shown here is derived from an EMBL/GenBank/DDBJ whole genome shotgun (WGS) entry which is preliminary data.</text>
</comment>
<protein>
    <submittedName>
        <fullName evidence="2">Uncharacterized protein</fullName>
    </submittedName>
</protein>
<evidence type="ECO:0000256" key="1">
    <source>
        <dbReference type="SAM" id="Phobius"/>
    </source>
</evidence>
<evidence type="ECO:0000313" key="2">
    <source>
        <dbReference type="EMBL" id="KEO51935.1"/>
    </source>
</evidence>
<accession>A0A074J7R2</accession>
<dbReference type="AlphaFoldDB" id="A0A074J7R2"/>
<sequence>MNVTWLMRMAKWARRPPSMLHVKIAAVAVLAVIVIVVVDKLGYWPDWAKLNPRGLRNWKP</sequence>
<dbReference type="RefSeq" id="WP_038078369.1">
    <property type="nucleotide sequence ID" value="NZ_AUND01000034.1"/>
</dbReference>
<feature type="transmembrane region" description="Helical" evidence="1">
    <location>
        <begin position="20"/>
        <end position="38"/>
    </location>
</feature>
<dbReference type="EMBL" id="AUND01000034">
    <property type="protein sequence ID" value="KEO51935.1"/>
    <property type="molecule type" value="Genomic_DNA"/>
</dbReference>
<evidence type="ECO:0000313" key="3">
    <source>
        <dbReference type="Proteomes" id="UP000027432"/>
    </source>
</evidence>
<dbReference type="STRING" id="1353537.TP2_10680"/>
<keyword evidence="3" id="KW-1185">Reference proteome</keyword>
<keyword evidence="1" id="KW-0472">Membrane</keyword>
<reference evidence="2 3" key="1">
    <citation type="submission" date="2013-07" db="EMBL/GenBank/DDBJ databases">
        <title>Thioclava pacifica DSM 10166 Genome Sequencing.</title>
        <authorList>
            <person name="Lai Q."/>
            <person name="Shao Z."/>
        </authorList>
    </citation>
    <scope>NUCLEOTIDE SEQUENCE [LARGE SCALE GENOMIC DNA]</scope>
    <source>
        <strain evidence="2 3">DSM 10166</strain>
    </source>
</reference>
<proteinExistence type="predicted"/>
<dbReference type="eggNOG" id="ENOG50301W5">
    <property type="taxonomic scope" value="Bacteria"/>
</dbReference>
<dbReference type="Proteomes" id="UP000027432">
    <property type="component" value="Unassembled WGS sequence"/>
</dbReference>
<organism evidence="2 3">
    <name type="scientific">Thioclava pacifica DSM 10166</name>
    <dbReference type="NCBI Taxonomy" id="1353537"/>
    <lineage>
        <taxon>Bacteria</taxon>
        <taxon>Pseudomonadati</taxon>
        <taxon>Pseudomonadota</taxon>
        <taxon>Alphaproteobacteria</taxon>
        <taxon>Rhodobacterales</taxon>
        <taxon>Paracoccaceae</taxon>
        <taxon>Thioclava</taxon>
    </lineage>
</organism>
<gene>
    <name evidence="2" type="ORF">TP2_10680</name>
</gene>
<keyword evidence="1" id="KW-0812">Transmembrane</keyword>